<comment type="similarity">
    <text evidence="1">Belongs to the GerABKA family.</text>
</comment>
<dbReference type="Pfam" id="PF03323">
    <property type="entry name" value="GerA"/>
    <property type="match status" value="1"/>
</dbReference>
<feature type="transmembrane region" description="Helical" evidence="4">
    <location>
        <begin position="290"/>
        <end position="311"/>
    </location>
</feature>
<feature type="transmembrane region" description="Helical" evidence="4">
    <location>
        <begin position="387"/>
        <end position="404"/>
    </location>
</feature>
<feature type="region of interest" description="Disordered" evidence="3">
    <location>
        <begin position="482"/>
        <end position="506"/>
    </location>
</feature>
<dbReference type="InterPro" id="IPR050768">
    <property type="entry name" value="UPF0353/GerABKA_families"/>
</dbReference>
<accession>A0ABX1X293</accession>
<sequence length="506" mass="55803">MNPVHLEIDIHTKEQALKEIFRNCSDVRFRQVQIDDEVVIILVYIDGLVTTDILDNALLKLSFEGVPQGLGDVETSGEALIQQISAIAETNVVTSLQAIVDGVLNANIAILIDEEPGALLAKLHGFSTRAIQEPSIEYSIRGPKESFTETLHTNTSLLRRKIRSSKLKLQCLTVGELTQTDVIIAYMEGIAQDSIVKEVINRVERICTDGILDTSYIEEFIEDAPFSPFPLIQNTERPDIVAASLLEGKVAIIEDGTPSVLIVPMTLWSGLQSPDDYYEKFIYMSFIRMLRLFMVLISLFLPAFYVAVSTFNPQLIPSNLLFSIISAREGIPFSAVGEALIMEVMFEVLREASHRLPKQIGSAVSIVGALVIGQAAVQAGIVSAPMVIIVAATGIASFTIPRYSMGFAFRLLRFPILILGSIFGLYGVVLAALAMVIHLVTLQSFGVPYLSPIAPQVLSSLQDTLIRAPRWTMNKRLPFISSRNNPRISKGEKRGKRSFPKNDQEN</sequence>
<protein>
    <submittedName>
        <fullName evidence="5">Spore germination protein</fullName>
    </submittedName>
</protein>
<evidence type="ECO:0000313" key="6">
    <source>
        <dbReference type="Proteomes" id="UP000653578"/>
    </source>
</evidence>
<gene>
    <name evidence="5" type="ORF">GC096_00455</name>
</gene>
<name>A0ABX1X293_9BACL</name>
<keyword evidence="4" id="KW-0812">Transmembrane</keyword>
<evidence type="ECO:0000256" key="3">
    <source>
        <dbReference type="SAM" id="MobiDB-lite"/>
    </source>
</evidence>
<evidence type="ECO:0000256" key="2">
    <source>
        <dbReference type="ARBA" id="ARBA00023136"/>
    </source>
</evidence>
<dbReference type="PIRSF" id="PIRSF005690">
    <property type="entry name" value="GerBA"/>
    <property type="match status" value="1"/>
</dbReference>
<feature type="transmembrane region" description="Helical" evidence="4">
    <location>
        <begin position="416"/>
        <end position="440"/>
    </location>
</feature>
<comment type="caution">
    <text evidence="5">The sequence shown here is derived from an EMBL/GenBank/DDBJ whole genome shotgun (WGS) entry which is preliminary data.</text>
</comment>
<feature type="transmembrane region" description="Helical" evidence="4">
    <location>
        <begin position="361"/>
        <end position="381"/>
    </location>
</feature>
<dbReference type="RefSeq" id="WP_171628336.1">
    <property type="nucleotide sequence ID" value="NZ_WHNY01000004.1"/>
</dbReference>
<keyword evidence="2 4" id="KW-0472">Membrane</keyword>
<dbReference type="InterPro" id="IPR004995">
    <property type="entry name" value="Spore_Ger"/>
</dbReference>
<dbReference type="PANTHER" id="PTHR22550">
    <property type="entry name" value="SPORE GERMINATION PROTEIN"/>
    <property type="match status" value="1"/>
</dbReference>
<proteinExistence type="inferred from homology"/>
<dbReference type="Proteomes" id="UP000653578">
    <property type="component" value="Unassembled WGS sequence"/>
</dbReference>
<dbReference type="EMBL" id="WHNY01000004">
    <property type="protein sequence ID" value="NOU62516.1"/>
    <property type="molecule type" value="Genomic_DNA"/>
</dbReference>
<organism evidence="5 6">
    <name type="scientific">Paenibacillus plantarum</name>
    <dbReference type="NCBI Taxonomy" id="2654975"/>
    <lineage>
        <taxon>Bacteria</taxon>
        <taxon>Bacillati</taxon>
        <taxon>Bacillota</taxon>
        <taxon>Bacilli</taxon>
        <taxon>Bacillales</taxon>
        <taxon>Paenibacillaceae</taxon>
        <taxon>Paenibacillus</taxon>
    </lineage>
</organism>
<dbReference type="PANTHER" id="PTHR22550:SF5">
    <property type="entry name" value="LEUCINE ZIPPER PROTEIN 4"/>
    <property type="match status" value="1"/>
</dbReference>
<evidence type="ECO:0000313" key="5">
    <source>
        <dbReference type="EMBL" id="NOU62516.1"/>
    </source>
</evidence>
<evidence type="ECO:0000256" key="4">
    <source>
        <dbReference type="SAM" id="Phobius"/>
    </source>
</evidence>
<keyword evidence="6" id="KW-1185">Reference proteome</keyword>
<evidence type="ECO:0000256" key="1">
    <source>
        <dbReference type="ARBA" id="ARBA00005278"/>
    </source>
</evidence>
<reference evidence="5 6" key="1">
    <citation type="submission" date="2019-10" db="EMBL/GenBank/DDBJ databases">
        <title>Description of Paenibacillus humi sp. nov.</title>
        <authorList>
            <person name="Carlier A."/>
            <person name="Qi S."/>
        </authorList>
    </citation>
    <scope>NUCLEOTIDE SEQUENCE [LARGE SCALE GENOMIC DNA]</scope>
    <source>
        <strain evidence="5 6">LMG 31461</strain>
    </source>
</reference>
<keyword evidence="4" id="KW-1133">Transmembrane helix</keyword>